<keyword evidence="2" id="KW-1185">Reference proteome</keyword>
<organism evidence="1 2">
    <name type="scientific">Cronartium quercuum f. sp. fusiforme G11</name>
    <dbReference type="NCBI Taxonomy" id="708437"/>
    <lineage>
        <taxon>Eukaryota</taxon>
        <taxon>Fungi</taxon>
        <taxon>Dikarya</taxon>
        <taxon>Basidiomycota</taxon>
        <taxon>Pucciniomycotina</taxon>
        <taxon>Pucciniomycetes</taxon>
        <taxon>Pucciniales</taxon>
        <taxon>Coleosporiaceae</taxon>
        <taxon>Cronartium</taxon>
    </lineage>
</organism>
<dbReference type="Proteomes" id="UP000886653">
    <property type="component" value="Unassembled WGS sequence"/>
</dbReference>
<name>A0A9P6NIV7_9BASI</name>
<comment type="caution">
    <text evidence="1">The sequence shown here is derived from an EMBL/GenBank/DDBJ whole genome shotgun (WGS) entry which is preliminary data.</text>
</comment>
<sequence>MTHSKWYQSPQPCPPVRHWVEQVADQLLQLDLPEPLVLKKLQLREQDQKIISDWDVKLSSMRMADPKGQSLLGQLAIMYAAKKHP</sequence>
<protein>
    <submittedName>
        <fullName evidence="1">Uncharacterized protein</fullName>
    </submittedName>
</protein>
<gene>
    <name evidence="1" type="ORF">CROQUDRAFT_94501</name>
</gene>
<dbReference type="AlphaFoldDB" id="A0A9P6NIV7"/>
<dbReference type="EMBL" id="MU167286">
    <property type="protein sequence ID" value="KAG0144934.1"/>
    <property type="molecule type" value="Genomic_DNA"/>
</dbReference>
<accession>A0A9P6NIV7</accession>
<evidence type="ECO:0000313" key="2">
    <source>
        <dbReference type="Proteomes" id="UP000886653"/>
    </source>
</evidence>
<evidence type="ECO:0000313" key="1">
    <source>
        <dbReference type="EMBL" id="KAG0144934.1"/>
    </source>
</evidence>
<proteinExistence type="predicted"/>
<reference evidence="1" key="1">
    <citation type="submission" date="2013-11" db="EMBL/GenBank/DDBJ databases">
        <title>Genome sequence of the fusiform rust pathogen reveals effectors for host alternation and coevolution with pine.</title>
        <authorList>
            <consortium name="DOE Joint Genome Institute"/>
            <person name="Smith K."/>
            <person name="Pendleton A."/>
            <person name="Kubisiak T."/>
            <person name="Anderson C."/>
            <person name="Salamov A."/>
            <person name="Aerts A."/>
            <person name="Riley R."/>
            <person name="Clum A."/>
            <person name="Lindquist E."/>
            <person name="Ence D."/>
            <person name="Campbell M."/>
            <person name="Kronenberg Z."/>
            <person name="Feau N."/>
            <person name="Dhillon B."/>
            <person name="Hamelin R."/>
            <person name="Burleigh J."/>
            <person name="Smith J."/>
            <person name="Yandell M."/>
            <person name="Nelson C."/>
            <person name="Grigoriev I."/>
            <person name="Davis J."/>
        </authorList>
    </citation>
    <scope>NUCLEOTIDE SEQUENCE</scope>
    <source>
        <strain evidence="1">G11</strain>
    </source>
</reference>